<evidence type="ECO:0000256" key="5">
    <source>
        <dbReference type="ARBA" id="ARBA00023251"/>
    </source>
</evidence>
<dbReference type="EMBL" id="QFBC01000001">
    <property type="protein sequence ID" value="PWE58213.1"/>
    <property type="molecule type" value="Genomic_DNA"/>
</dbReference>
<feature type="modified residue" description="N6-carboxylysine" evidence="6">
    <location>
        <position position="62"/>
    </location>
</feature>
<sequence>MTRKFRLFAALFLAGSALNIADLAAKEPGRIECTLIVDEVSGDVLHREGICDKAFSPMSSFKLPLAIMGYDAGVLIDAQNPLWDYKPEFAGSKREQKATNPTIWEKDSIVWYSQELTRRLGESKFGDYVQRFNYGNRDVSGDAGKKNGLTHAWLMSSLKISPEEQVAFLRRFLRGELPVSEHAMDMTQAILPHFAAADWDVQGKTGSGWMKTKSGKIDRSRPIGWFVGWAMRDERRVIFARLEVNAKDTEEYAGREARDEFLKALPRISETF</sequence>
<evidence type="ECO:0000256" key="1">
    <source>
        <dbReference type="ARBA" id="ARBA00007898"/>
    </source>
</evidence>
<proteinExistence type="inferred from homology"/>
<evidence type="ECO:0000313" key="11">
    <source>
        <dbReference type="Proteomes" id="UP000245252"/>
    </source>
</evidence>
<dbReference type="GO" id="GO:0008658">
    <property type="term" value="F:penicillin binding"/>
    <property type="evidence" value="ECO:0007669"/>
    <property type="project" value="InterPro"/>
</dbReference>
<dbReference type="GO" id="GO:0046677">
    <property type="term" value="P:response to antibiotic"/>
    <property type="evidence" value="ECO:0007669"/>
    <property type="project" value="UniProtKB-UniRule"/>
</dbReference>
<dbReference type="RefSeq" id="WP_109456731.1">
    <property type="nucleotide sequence ID" value="NZ_QFBC01000001.1"/>
</dbReference>
<accession>A0A2U2DY19</accession>
<evidence type="ECO:0000256" key="6">
    <source>
        <dbReference type="PIRSR" id="PIRSR602137-50"/>
    </source>
</evidence>
<dbReference type="InterPro" id="IPR012338">
    <property type="entry name" value="Beta-lactam/transpept-like"/>
</dbReference>
<dbReference type="AlphaFoldDB" id="A0A2U2DY19"/>
<dbReference type="Pfam" id="PF00905">
    <property type="entry name" value="Transpeptidase"/>
    <property type="match status" value="1"/>
</dbReference>
<dbReference type="InterPro" id="IPR002137">
    <property type="entry name" value="Beta-lactam_class-D_AS"/>
</dbReference>
<feature type="chain" id="PRO_5015464960" description="Beta-lactamase" evidence="8">
    <location>
        <begin position="22"/>
        <end position="272"/>
    </location>
</feature>
<dbReference type="PROSITE" id="PS00337">
    <property type="entry name" value="BETA_LACTAMASE_D"/>
    <property type="match status" value="1"/>
</dbReference>
<comment type="catalytic activity">
    <reaction evidence="7">
        <text>a beta-lactam + H2O = a substituted beta-amino acid</text>
        <dbReference type="Rhea" id="RHEA:20401"/>
        <dbReference type="ChEBI" id="CHEBI:15377"/>
        <dbReference type="ChEBI" id="CHEBI:35627"/>
        <dbReference type="ChEBI" id="CHEBI:140347"/>
        <dbReference type="EC" id="3.5.2.6"/>
    </reaction>
</comment>
<evidence type="ECO:0000256" key="8">
    <source>
        <dbReference type="SAM" id="SignalP"/>
    </source>
</evidence>
<keyword evidence="3 8" id="KW-0732">Signal</keyword>
<evidence type="ECO:0000256" key="4">
    <source>
        <dbReference type="ARBA" id="ARBA00022801"/>
    </source>
</evidence>
<organism evidence="10 11">
    <name type="scientific">Metarhizobium album</name>
    <dbReference type="NCBI Taxonomy" id="2182425"/>
    <lineage>
        <taxon>Bacteria</taxon>
        <taxon>Pseudomonadati</taxon>
        <taxon>Pseudomonadota</taxon>
        <taxon>Alphaproteobacteria</taxon>
        <taxon>Hyphomicrobiales</taxon>
        <taxon>Rhizobiaceae</taxon>
        <taxon>Metarhizobium</taxon>
    </lineage>
</organism>
<feature type="active site" description="Acyl-ester intermediate" evidence="6">
    <location>
        <position position="59"/>
    </location>
</feature>
<evidence type="ECO:0000256" key="2">
    <source>
        <dbReference type="ARBA" id="ARBA00012865"/>
    </source>
</evidence>
<gene>
    <name evidence="10" type="primary">blaOXA</name>
    <name evidence="10" type="ORF">DEM27_03285</name>
</gene>
<evidence type="ECO:0000313" key="10">
    <source>
        <dbReference type="EMBL" id="PWE58213.1"/>
    </source>
</evidence>
<feature type="domain" description="Penicillin-binding protein transpeptidase" evidence="9">
    <location>
        <begin position="47"/>
        <end position="265"/>
    </location>
</feature>
<protein>
    <recommendedName>
        <fullName evidence="2 7">Beta-lactamase</fullName>
        <ecNumber evidence="2 7">3.5.2.6</ecNumber>
    </recommendedName>
</protein>
<reference evidence="10 11" key="1">
    <citation type="submission" date="2018-05" db="EMBL/GenBank/DDBJ databases">
        <title>The draft genome of strain NS-104.</title>
        <authorList>
            <person name="Hang P."/>
            <person name="Jiang J."/>
        </authorList>
    </citation>
    <scope>NUCLEOTIDE SEQUENCE [LARGE SCALE GENOMIC DNA]</scope>
    <source>
        <strain evidence="10 11">NS-104</strain>
    </source>
</reference>
<evidence type="ECO:0000259" key="9">
    <source>
        <dbReference type="Pfam" id="PF00905"/>
    </source>
</evidence>
<dbReference type="InterPro" id="IPR001460">
    <property type="entry name" value="PCN-bd_Tpept"/>
</dbReference>
<dbReference type="GO" id="GO:0017001">
    <property type="term" value="P:antibiotic catabolic process"/>
    <property type="evidence" value="ECO:0007669"/>
    <property type="project" value="InterPro"/>
</dbReference>
<dbReference type="NCBIfam" id="NF000270">
    <property type="entry name" value="bla_class_D_alt"/>
    <property type="match status" value="1"/>
</dbReference>
<evidence type="ECO:0000256" key="3">
    <source>
        <dbReference type="ARBA" id="ARBA00022729"/>
    </source>
</evidence>
<keyword evidence="5 7" id="KW-0046">Antibiotic resistance</keyword>
<comment type="similarity">
    <text evidence="1 7">Belongs to the class-D beta-lactamase family.</text>
</comment>
<dbReference type="OrthoDB" id="9762883at2"/>
<dbReference type="Gene3D" id="3.40.710.10">
    <property type="entry name" value="DD-peptidase/beta-lactamase superfamily"/>
    <property type="match status" value="1"/>
</dbReference>
<dbReference type="SUPFAM" id="SSF56601">
    <property type="entry name" value="beta-lactamase/transpeptidase-like"/>
    <property type="match status" value="1"/>
</dbReference>
<evidence type="ECO:0000256" key="7">
    <source>
        <dbReference type="RuleBase" id="RU361140"/>
    </source>
</evidence>
<dbReference type="EC" id="3.5.2.6" evidence="2 7"/>
<feature type="signal peptide" evidence="8">
    <location>
        <begin position="1"/>
        <end position="21"/>
    </location>
</feature>
<dbReference type="GO" id="GO:0008800">
    <property type="term" value="F:beta-lactamase activity"/>
    <property type="evidence" value="ECO:0007669"/>
    <property type="project" value="UniProtKB-UniRule"/>
</dbReference>
<name>A0A2U2DY19_9HYPH</name>
<dbReference type="Proteomes" id="UP000245252">
    <property type="component" value="Unassembled WGS sequence"/>
</dbReference>
<keyword evidence="4 7" id="KW-0378">Hydrolase</keyword>
<comment type="caution">
    <text evidence="10">The sequence shown here is derived from an EMBL/GenBank/DDBJ whole genome shotgun (WGS) entry which is preliminary data.</text>
</comment>
<keyword evidence="11" id="KW-1185">Reference proteome</keyword>